<accession>A0A9Q8CL10</accession>
<gene>
    <name evidence="2" type="ORF">ERX40_09415</name>
</gene>
<name>A0A9Q8CL10_9STAP</name>
<feature type="transmembrane region" description="Helical" evidence="1">
    <location>
        <begin position="6"/>
        <end position="22"/>
    </location>
</feature>
<evidence type="ECO:0000256" key="1">
    <source>
        <dbReference type="SAM" id="Phobius"/>
    </source>
</evidence>
<dbReference type="EMBL" id="SCWD01000004">
    <property type="protein sequence ID" value="TDM00750.1"/>
    <property type="molecule type" value="Genomic_DNA"/>
</dbReference>
<dbReference type="Proteomes" id="UP000295280">
    <property type="component" value="Unassembled WGS sequence"/>
</dbReference>
<protein>
    <submittedName>
        <fullName evidence="2">YtxH domain-containing protein</fullName>
    </submittedName>
</protein>
<organism evidence="2 3">
    <name type="scientific">Macrococcus carouselicus</name>
    <dbReference type="NCBI Taxonomy" id="69969"/>
    <lineage>
        <taxon>Bacteria</taxon>
        <taxon>Bacillati</taxon>
        <taxon>Bacillota</taxon>
        <taxon>Bacilli</taxon>
        <taxon>Bacillales</taxon>
        <taxon>Staphylococcaceae</taxon>
        <taxon>Macrococcus</taxon>
    </lineage>
</organism>
<dbReference type="RefSeq" id="WP_133418246.1">
    <property type="nucleotide sequence ID" value="NZ_SCWD01000004.1"/>
</dbReference>
<keyword evidence="1" id="KW-0472">Membrane</keyword>
<dbReference type="AlphaFoldDB" id="A0A9Q8CL10"/>
<reference evidence="2 3" key="1">
    <citation type="submission" date="2019-01" db="EMBL/GenBank/DDBJ databases">
        <title>Draft genome sequences of the type strains of six Macrococcus species.</title>
        <authorList>
            <person name="Mazhar S."/>
            <person name="Altermann E."/>
            <person name="Hill C."/>
            <person name="Mcauliffe O."/>
        </authorList>
    </citation>
    <scope>NUCLEOTIDE SEQUENCE [LARGE SCALE GENOMIC DNA]</scope>
    <source>
        <strain evidence="2 3">ATCC 51828</strain>
    </source>
</reference>
<keyword evidence="1" id="KW-0812">Transmembrane</keyword>
<comment type="caution">
    <text evidence="2">The sequence shown here is derived from an EMBL/GenBank/DDBJ whole genome shotgun (WGS) entry which is preliminary data.</text>
</comment>
<keyword evidence="1" id="KW-1133">Transmembrane helix</keyword>
<sequence>MNNKLIPGMLIGAAVGAAIAMLDKNTRYSVKNQVSSANELRKNPSEVKDKFSGIKDELMYWKDQIEEIRRNNPELEKALLETKDMLQNKK</sequence>
<evidence type="ECO:0000313" key="3">
    <source>
        <dbReference type="Proteomes" id="UP000295280"/>
    </source>
</evidence>
<proteinExistence type="predicted"/>
<keyword evidence="3" id="KW-1185">Reference proteome</keyword>
<dbReference type="OrthoDB" id="2418595at2"/>
<evidence type="ECO:0000313" key="2">
    <source>
        <dbReference type="EMBL" id="TDM00750.1"/>
    </source>
</evidence>